<dbReference type="EMBL" id="QPFP01000028">
    <property type="protein sequence ID" value="TEB29253.1"/>
    <property type="molecule type" value="Genomic_DNA"/>
</dbReference>
<feature type="region of interest" description="Disordered" evidence="1">
    <location>
        <begin position="462"/>
        <end position="898"/>
    </location>
</feature>
<feature type="compositionally biased region" description="Low complexity" evidence="1">
    <location>
        <begin position="630"/>
        <end position="643"/>
    </location>
</feature>
<proteinExistence type="predicted"/>
<evidence type="ECO:0000313" key="2">
    <source>
        <dbReference type="EMBL" id="TEB29253.1"/>
    </source>
</evidence>
<dbReference type="Gene3D" id="3.20.20.80">
    <property type="entry name" value="Glycosidases"/>
    <property type="match status" value="1"/>
</dbReference>
<protein>
    <recommendedName>
        <fullName evidence="4">Xylosidase/arabinosidase</fullName>
    </recommendedName>
</protein>
<feature type="compositionally biased region" description="Polar residues" evidence="1">
    <location>
        <begin position="592"/>
        <end position="623"/>
    </location>
</feature>
<feature type="compositionally biased region" description="Low complexity" evidence="1">
    <location>
        <begin position="824"/>
        <end position="848"/>
    </location>
</feature>
<gene>
    <name evidence="2" type="ORF">FA13DRAFT_669990</name>
</gene>
<organism evidence="2 3">
    <name type="scientific">Coprinellus micaceus</name>
    <name type="common">Glistening ink-cap mushroom</name>
    <name type="synonym">Coprinus micaceus</name>
    <dbReference type="NCBI Taxonomy" id="71717"/>
    <lineage>
        <taxon>Eukaryota</taxon>
        <taxon>Fungi</taxon>
        <taxon>Dikarya</taxon>
        <taxon>Basidiomycota</taxon>
        <taxon>Agaricomycotina</taxon>
        <taxon>Agaricomycetes</taxon>
        <taxon>Agaricomycetidae</taxon>
        <taxon>Agaricales</taxon>
        <taxon>Agaricineae</taxon>
        <taxon>Psathyrellaceae</taxon>
        <taxon>Coprinellus</taxon>
    </lineage>
</organism>
<dbReference type="AlphaFoldDB" id="A0A4Y7T502"/>
<feature type="compositionally biased region" description="Low complexity" evidence="1">
    <location>
        <begin position="864"/>
        <end position="885"/>
    </location>
</feature>
<dbReference type="CDD" id="cd11576">
    <property type="entry name" value="GH99_GH71_like_2"/>
    <property type="match status" value="1"/>
</dbReference>
<dbReference type="Proteomes" id="UP000298030">
    <property type="component" value="Unassembled WGS sequence"/>
</dbReference>
<feature type="compositionally biased region" description="Low complexity" evidence="1">
    <location>
        <begin position="519"/>
        <end position="532"/>
    </location>
</feature>
<evidence type="ECO:0000313" key="3">
    <source>
        <dbReference type="Proteomes" id="UP000298030"/>
    </source>
</evidence>
<comment type="caution">
    <text evidence="2">The sequence shown here is derived from an EMBL/GenBank/DDBJ whole genome shotgun (WGS) entry which is preliminary data.</text>
</comment>
<name>A0A4Y7T502_COPMI</name>
<feature type="compositionally biased region" description="Polar residues" evidence="1">
    <location>
        <begin position="787"/>
        <end position="803"/>
    </location>
</feature>
<evidence type="ECO:0008006" key="4">
    <source>
        <dbReference type="Google" id="ProtNLM"/>
    </source>
</evidence>
<feature type="compositionally biased region" description="Low complexity" evidence="1">
    <location>
        <begin position="736"/>
        <end position="754"/>
    </location>
</feature>
<dbReference type="STRING" id="71717.A0A4Y7T502"/>
<dbReference type="OrthoDB" id="2589715at2759"/>
<reference evidence="2 3" key="1">
    <citation type="journal article" date="2019" name="Nat. Ecol. Evol.">
        <title>Megaphylogeny resolves global patterns of mushroom evolution.</title>
        <authorList>
            <person name="Varga T."/>
            <person name="Krizsan K."/>
            <person name="Foldi C."/>
            <person name="Dima B."/>
            <person name="Sanchez-Garcia M."/>
            <person name="Sanchez-Ramirez S."/>
            <person name="Szollosi G.J."/>
            <person name="Szarkandi J.G."/>
            <person name="Papp V."/>
            <person name="Albert L."/>
            <person name="Andreopoulos W."/>
            <person name="Angelini C."/>
            <person name="Antonin V."/>
            <person name="Barry K.W."/>
            <person name="Bougher N.L."/>
            <person name="Buchanan P."/>
            <person name="Buyck B."/>
            <person name="Bense V."/>
            <person name="Catcheside P."/>
            <person name="Chovatia M."/>
            <person name="Cooper J."/>
            <person name="Damon W."/>
            <person name="Desjardin D."/>
            <person name="Finy P."/>
            <person name="Geml J."/>
            <person name="Haridas S."/>
            <person name="Hughes K."/>
            <person name="Justo A."/>
            <person name="Karasinski D."/>
            <person name="Kautmanova I."/>
            <person name="Kiss B."/>
            <person name="Kocsube S."/>
            <person name="Kotiranta H."/>
            <person name="LaButti K.M."/>
            <person name="Lechner B.E."/>
            <person name="Liimatainen K."/>
            <person name="Lipzen A."/>
            <person name="Lukacs Z."/>
            <person name="Mihaltcheva S."/>
            <person name="Morgado L.N."/>
            <person name="Niskanen T."/>
            <person name="Noordeloos M.E."/>
            <person name="Ohm R.A."/>
            <person name="Ortiz-Santana B."/>
            <person name="Ovrebo C."/>
            <person name="Racz N."/>
            <person name="Riley R."/>
            <person name="Savchenko A."/>
            <person name="Shiryaev A."/>
            <person name="Soop K."/>
            <person name="Spirin V."/>
            <person name="Szebenyi C."/>
            <person name="Tomsovsky M."/>
            <person name="Tulloss R.E."/>
            <person name="Uehling J."/>
            <person name="Grigoriev I.V."/>
            <person name="Vagvolgyi C."/>
            <person name="Papp T."/>
            <person name="Martin F.M."/>
            <person name="Miettinen O."/>
            <person name="Hibbett D.S."/>
            <person name="Nagy L.G."/>
        </authorList>
    </citation>
    <scope>NUCLEOTIDE SEQUENCE [LARGE SCALE GENOMIC DNA]</scope>
    <source>
        <strain evidence="2 3">FP101781</strain>
    </source>
</reference>
<feature type="compositionally biased region" description="Low complexity" evidence="1">
    <location>
        <begin position="761"/>
        <end position="783"/>
    </location>
</feature>
<sequence length="917" mass="98262">MVTTGSSSSSTTQRVLKRANPNTIKDKFLVGYQGWFTCAGDGEPVGPGHHGWLHWFDKPIPDGGRPNLDIWPDVSSYGPSELYQAPGLKLKNGEPAMLFSSRNAQTVKRHFHWMAEHSVDGAFLQRFAGQCDLGVGNEGIRRIRDEVGDRVREAAEQEGRVFAIMYDVTGVPADRIQRVLEHDWMHLVHNKRILDSPNYLREQGRPVVALWGFGFEHAGHTPHLVRSIAQFFRNATPAGVYLMGGTPTHWRTAEGDADRNPEFIDVWLNEFDALSPWTIGRYKTEEEAEAFCEHKMRADADLITQRNEDGRSPRRIDYIPVVFPGGSGFHLSEGRWAFNDTPRKGGRFLWKQVFNARSVGARIIYGAMWDEYDEGTALIPAVVHKRNLPVSDKWTFLSLDHGGYDVPSDWYMRICGFAAEVLRGERRIFDSFPSKELQDYWSSRPKYEEVPIHQAVAGAGAIGASSGAGSSSGGTSSSRDGVKDDGSQSYEEWLAMQKTSDGDEAPPPPYSLEVEELDSASPATQAPAVSPAAPSPAPPLTSTAGNTTTALAASGAGTHHTSPPPVAHQTHPQGYVPHTQSTLPATGLVPPMNQQSRPQNYGPQSSDTVPQGTNVTGLTNDFNRMNLPRPTSSQGPSQGYSGPPGNPTYDPGRMTASPPPLHSTHPAAPINQVMGQSFAPPPPLHPTHPSAQGYGSQSSYGRPPSRPQTQPTTPTGFPPRPPSQGRPTGGPNQGVTNTATPPLTLSSSTSSQGQWPPPEWGSQRPSQTPQGGPGSQAPPSQYGQTGGANLSRPSTFSANSYGPTNPLRPSGGTIGPPRPSTALPHASGSSGPSTAPGGAPSASNPGVSTNTGYGPPPPIQHSFSGPPSSPGYSMPSGPSNSSYPGMPGPQPSFAHQQTNSGTIWPTFYELLSLCLSE</sequence>
<feature type="compositionally biased region" description="Low complexity" evidence="1">
    <location>
        <begin position="540"/>
        <end position="561"/>
    </location>
</feature>
<accession>A0A4Y7T502</accession>
<feature type="compositionally biased region" description="Low complexity" evidence="1">
    <location>
        <begin position="687"/>
        <end position="715"/>
    </location>
</feature>
<feature type="compositionally biased region" description="Low complexity" evidence="1">
    <location>
        <begin position="462"/>
        <end position="478"/>
    </location>
</feature>
<evidence type="ECO:0000256" key="1">
    <source>
        <dbReference type="SAM" id="MobiDB-lite"/>
    </source>
</evidence>
<keyword evidence="3" id="KW-1185">Reference proteome</keyword>